<dbReference type="Proteomes" id="UP001243195">
    <property type="component" value="Unassembled WGS sequence"/>
</dbReference>
<keyword evidence="1" id="KW-1133">Transmembrane helix</keyword>
<keyword evidence="1" id="KW-0472">Membrane</keyword>
<gene>
    <name evidence="2" type="ORF">RFH51_19050</name>
</gene>
<reference evidence="2" key="1">
    <citation type="submission" date="2023-08" db="EMBL/GenBank/DDBJ databases">
        <title>Emergence of clinically-relevant ST2 carbapenem-resistant Acinetobacter baumannii strains in hospital sewages in Zhejiang, East of China.</title>
        <authorList>
            <person name="Kaichao C."/>
            <person name="Zhang R."/>
        </authorList>
    </citation>
    <scope>NUCLEOTIDE SEQUENCE</scope>
    <source>
        <strain evidence="2">M-SY-60</strain>
    </source>
</reference>
<dbReference type="InterPro" id="IPR011990">
    <property type="entry name" value="TPR-like_helical_dom_sf"/>
</dbReference>
<evidence type="ECO:0000256" key="1">
    <source>
        <dbReference type="SAM" id="Phobius"/>
    </source>
</evidence>
<dbReference type="InterPro" id="IPR014562">
    <property type="entry name" value="UCP030959_TPR_rpt-cont"/>
</dbReference>
<evidence type="ECO:0000313" key="2">
    <source>
        <dbReference type="EMBL" id="MDQ9073542.1"/>
    </source>
</evidence>
<dbReference type="AlphaFoldDB" id="A0AAW8JQ59"/>
<dbReference type="PIRSF" id="PIRSF030959">
    <property type="entry name" value="UCP030959"/>
    <property type="match status" value="1"/>
</dbReference>
<dbReference type="RefSeq" id="WP_308957424.1">
    <property type="nucleotide sequence ID" value="NZ_JAVICY010000050.1"/>
</dbReference>
<name>A0AAW8JQ59_9GAMM</name>
<feature type="transmembrane region" description="Helical" evidence="1">
    <location>
        <begin position="6"/>
        <end position="31"/>
    </location>
</feature>
<dbReference type="EMBL" id="JAVIDA010000048">
    <property type="protein sequence ID" value="MDQ9073542.1"/>
    <property type="molecule type" value="Genomic_DNA"/>
</dbReference>
<dbReference type="Gene3D" id="1.25.40.10">
    <property type="entry name" value="Tetratricopeptide repeat domain"/>
    <property type="match status" value="1"/>
</dbReference>
<sequence>MDLLGWYFHYFSFFGIGIHVIIAVFFAIHAIRNGKPYFWLWILFVFPFLGSVVYFFAEYLPSSRMPYQANAVGRKMLHVLQPNRALNQLKSQYETVPSIENAVHYADALTSTGKASEAISILQQKMNSLCENDPAFLEKLAVAYLQDQQSEKVLEVTTKIKNIDPEFKKEDMALLRALSFHQLNQEDQARQEFHIATRSKNINILSEYCFWAIQTNQPELARKIREEMQKSWQIWSKYTRKMYKPIFKQYDKALKDLKEPA</sequence>
<organism evidence="2 3">
    <name type="scientific">Acinetobacter gerneri</name>
    <dbReference type="NCBI Taxonomy" id="202952"/>
    <lineage>
        <taxon>Bacteria</taxon>
        <taxon>Pseudomonadati</taxon>
        <taxon>Pseudomonadota</taxon>
        <taxon>Gammaproteobacteria</taxon>
        <taxon>Moraxellales</taxon>
        <taxon>Moraxellaceae</taxon>
        <taxon>Acinetobacter</taxon>
    </lineage>
</organism>
<accession>A0AAW8JQ59</accession>
<keyword evidence="1" id="KW-0812">Transmembrane</keyword>
<proteinExistence type="predicted"/>
<evidence type="ECO:0008006" key="4">
    <source>
        <dbReference type="Google" id="ProtNLM"/>
    </source>
</evidence>
<comment type="caution">
    <text evidence="2">The sequence shown here is derived from an EMBL/GenBank/DDBJ whole genome shotgun (WGS) entry which is preliminary data.</text>
</comment>
<evidence type="ECO:0000313" key="3">
    <source>
        <dbReference type="Proteomes" id="UP001243195"/>
    </source>
</evidence>
<feature type="transmembrane region" description="Helical" evidence="1">
    <location>
        <begin position="38"/>
        <end position="57"/>
    </location>
</feature>
<dbReference type="SUPFAM" id="SSF48452">
    <property type="entry name" value="TPR-like"/>
    <property type="match status" value="1"/>
</dbReference>
<protein>
    <recommendedName>
        <fullName evidence="4">Cardiolipin synthase N-terminal domain-containing protein</fullName>
    </recommendedName>
</protein>